<evidence type="ECO:0000313" key="2">
    <source>
        <dbReference type="Proteomes" id="UP001595973"/>
    </source>
</evidence>
<name>A0ABV9KPF1_9RHOB</name>
<comment type="caution">
    <text evidence="1">The sequence shown here is derived from an EMBL/GenBank/DDBJ whole genome shotgun (WGS) entry which is preliminary data.</text>
</comment>
<dbReference type="Proteomes" id="UP001595973">
    <property type="component" value="Unassembled WGS sequence"/>
</dbReference>
<keyword evidence="2" id="KW-1185">Reference proteome</keyword>
<evidence type="ECO:0000313" key="1">
    <source>
        <dbReference type="EMBL" id="MFC4671491.1"/>
    </source>
</evidence>
<protein>
    <submittedName>
        <fullName evidence="1">Glycolipid-binding domain-containing protein</fullName>
    </submittedName>
</protein>
<dbReference type="InterPro" id="IPR009467">
    <property type="entry name" value="Glycolipid-bd_prot_put"/>
</dbReference>
<dbReference type="RefSeq" id="WP_380722075.1">
    <property type="nucleotide sequence ID" value="NZ_JBHSGI010000033.1"/>
</dbReference>
<dbReference type="SUPFAM" id="SSF159275">
    <property type="entry name" value="PA1994-like"/>
    <property type="match status" value="1"/>
</dbReference>
<organism evidence="1 2">
    <name type="scientific">Seohaeicola nanhaiensis</name>
    <dbReference type="NCBI Taxonomy" id="1387282"/>
    <lineage>
        <taxon>Bacteria</taxon>
        <taxon>Pseudomonadati</taxon>
        <taxon>Pseudomonadota</taxon>
        <taxon>Alphaproteobacteria</taxon>
        <taxon>Rhodobacterales</taxon>
        <taxon>Roseobacteraceae</taxon>
        <taxon>Seohaeicola</taxon>
    </lineage>
</organism>
<dbReference type="Pfam" id="PF06475">
    <property type="entry name" value="Glycolipid_bind"/>
    <property type="match status" value="1"/>
</dbReference>
<reference evidence="2" key="1">
    <citation type="journal article" date="2019" name="Int. J. Syst. Evol. Microbiol.">
        <title>The Global Catalogue of Microorganisms (GCM) 10K type strain sequencing project: providing services to taxonomists for standard genome sequencing and annotation.</title>
        <authorList>
            <consortium name="The Broad Institute Genomics Platform"/>
            <consortium name="The Broad Institute Genome Sequencing Center for Infectious Disease"/>
            <person name="Wu L."/>
            <person name="Ma J."/>
        </authorList>
    </citation>
    <scope>NUCLEOTIDE SEQUENCE [LARGE SCALE GENOMIC DNA]</scope>
    <source>
        <strain evidence="2">CGMCC 4.7283</strain>
    </source>
</reference>
<gene>
    <name evidence="1" type="ORF">ACFO5X_23255</name>
</gene>
<proteinExistence type="predicted"/>
<accession>A0ABV9KPF1</accession>
<dbReference type="EMBL" id="JBHSGI010000033">
    <property type="protein sequence ID" value="MFC4671491.1"/>
    <property type="molecule type" value="Genomic_DNA"/>
</dbReference>
<sequence length="185" mass="20236">MTGAVCTAHWRRIDGEGTDRCVLAKVDGGWLLSGQAHWRENETEAQLTYAVRCDPAWQSLSADVAGRRGSDEIALRLLRDSGGWTLNGVAQPDTQTCTDIDLSFTPATNLLPLRRLVLDGPVPVPVTAAWLVPDLDAIRPLPQHYTRLDGDTYAYDSPGFTSRLTAHPSGFVTEYAGLWEGWVDG</sequence>